<keyword evidence="3" id="KW-1185">Reference proteome</keyword>
<dbReference type="RefSeq" id="WP_242935728.1">
    <property type="nucleotide sequence ID" value="NZ_CP094326.1"/>
</dbReference>
<dbReference type="InterPro" id="IPR005625">
    <property type="entry name" value="PepSY-ass_TM"/>
</dbReference>
<dbReference type="EMBL" id="CP094326">
    <property type="protein sequence ID" value="UNY97315.1"/>
    <property type="molecule type" value="Genomic_DNA"/>
</dbReference>
<keyword evidence="1" id="KW-1133">Transmembrane helix</keyword>
<accession>A0ABY3YI25</accession>
<evidence type="ECO:0000256" key="1">
    <source>
        <dbReference type="SAM" id="Phobius"/>
    </source>
</evidence>
<protein>
    <submittedName>
        <fullName evidence="2">PepSY domain-containing protein</fullName>
    </submittedName>
</protein>
<evidence type="ECO:0000313" key="3">
    <source>
        <dbReference type="Proteomes" id="UP000829476"/>
    </source>
</evidence>
<keyword evidence="1" id="KW-0472">Membrane</keyword>
<dbReference type="PANTHER" id="PTHR34219">
    <property type="entry name" value="IRON-REGULATED INNER MEMBRANE PROTEIN-RELATED"/>
    <property type="match status" value="1"/>
</dbReference>
<sequence length="347" mass="39786">MKNKKLLKWHSWLGLISGLFILMMGITGSILVFHKEIDTAIERDFLFVENPSAEINIDAALRNILQEYPEWDTRITSFNKIDEAIVFDLRKDNNTKRLKVFAHPGNGTILKTINANTHFTRWLLKLHYSLHAGTPGKIIIFIIGILFIGSLITGTILYRKQLINVLCFRVRFKKKNRRSIYSSIHRIVGVWALVLNFVLAITGTIISYTIATNAFKTPKDINTPNHIPVSIDRTLQQLKTSHADFYPSYIRVPTSFDAPMKFYGVFKDDAVIWSKYYNNIRIDRISGKVNSVTKIKDQSLLYKLNSMLHPLHFGDYGGLLSKLLYCLIGFSGPTLSITGFLLFKRRK</sequence>
<feature type="transmembrane region" description="Helical" evidence="1">
    <location>
        <begin position="179"/>
        <end position="210"/>
    </location>
</feature>
<keyword evidence="1" id="KW-0812">Transmembrane</keyword>
<feature type="transmembrane region" description="Helical" evidence="1">
    <location>
        <begin position="138"/>
        <end position="158"/>
    </location>
</feature>
<evidence type="ECO:0000313" key="2">
    <source>
        <dbReference type="EMBL" id="UNY97315.1"/>
    </source>
</evidence>
<organism evidence="2 3">
    <name type="scientific">Zhouia spongiae</name>
    <dbReference type="NCBI Taxonomy" id="2202721"/>
    <lineage>
        <taxon>Bacteria</taxon>
        <taxon>Pseudomonadati</taxon>
        <taxon>Bacteroidota</taxon>
        <taxon>Flavobacteriia</taxon>
        <taxon>Flavobacteriales</taxon>
        <taxon>Flavobacteriaceae</taxon>
        <taxon>Zhouia</taxon>
    </lineage>
</organism>
<name>A0ABY3YI25_9FLAO</name>
<reference evidence="2 3" key="1">
    <citation type="journal article" date="2018" name="Int. J. Syst. Evol. Microbiol.">
        <title>Zhouia spongiae sp. nov., isolated from a marine sponge.</title>
        <authorList>
            <person name="Zhuang L."/>
            <person name="Lin B."/>
            <person name="Qin F."/>
            <person name="Luo L."/>
        </authorList>
    </citation>
    <scope>NUCLEOTIDE SEQUENCE [LARGE SCALE GENOMIC DNA]</scope>
    <source>
        <strain evidence="2 3">HN-Y44</strain>
    </source>
</reference>
<proteinExistence type="predicted"/>
<dbReference type="Pfam" id="PF03929">
    <property type="entry name" value="PepSY_TM"/>
    <property type="match status" value="1"/>
</dbReference>
<dbReference type="Proteomes" id="UP000829476">
    <property type="component" value="Chromosome"/>
</dbReference>
<feature type="transmembrane region" description="Helical" evidence="1">
    <location>
        <begin position="12"/>
        <end position="33"/>
    </location>
</feature>
<feature type="transmembrane region" description="Helical" evidence="1">
    <location>
        <begin position="322"/>
        <end position="343"/>
    </location>
</feature>
<gene>
    <name evidence="2" type="ORF">MQE36_09410</name>
</gene>